<proteinExistence type="predicted"/>
<gene>
    <name evidence="3" type="ORF">PR048_009193</name>
</gene>
<keyword evidence="4" id="KW-1185">Reference proteome</keyword>
<dbReference type="PANTHER" id="PTHR37984">
    <property type="entry name" value="PROTEIN CBG26694"/>
    <property type="match status" value="1"/>
</dbReference>
<sequence length="293" mass="33656">METRKHPSPFTLRKIDASVMFDIRAAIEQLFMKYPKSALKIKSVRMIRIHKDNKHVHYGRLTQDPGETVQALKLAEQNEDNMKMTVMTTAVDVMVIVLPICDRVMVFQLFGNIYIFGLVWFLLETPSFLIGDKTGGFRAYSGRTRIIIPPYLQLKCLELIHAGHQGIVKCMERAKLAVWWVGLSSQLEMLSVVCGRTNKSQITMYKRTVSCTSLGKGRGGFFKHDYYSIFFEVSPIMSLSDDVVTRQLKYVFAQFGIPDVLRADSGSQFLSFRLKKFAEEYNFRVVTSPHYHQ</sequence>
<comment type="caution">
    <text evidence="3">The sequence shown here is derived from an EMBL/GenBank/DDBJ whole genome shotgun (WGS) entry which is preliminary data.</text>
</comment>
<dbReference type="InterPro" id="IPR036397">
    <property type="entry name" value="RNaseH_sf"/>
</dbReference>
<organism evidence="3 4">
    <name type="scientific">Dryococelus australis</name>
    <dbReference type="NCBI Taxonomy" id="614101"/>
    <lineage>
        <taxon>Eukaryota</taxon>
        <taxon>Metazoa</taxon>
        <taxon>Ecdysozoa</taxon>
        <taxon>Arthropoda</taxon>
        <taxon>Hexapoda</taxon>
        <taxon>Insecta</taxon>
        <taxon>Pterygota</taxon>
        <taxon>Neoptera</taxon>
        <taxon>Polyneoptera</taxon>
        <taxon>Phasmatodea</taxon>
        <taxon>Verophasmatodea</taxon>
        <taxon>Anareolatae</taxon>
        <taxon>Phasmatidae</taxon>
        <taxon>Eurycanthinae</taxon>
        <taxon>Dryococelus</taxon>
    </lineage>
</organism>
<evidence type="ECO:0000256" key="1">
    <source>
        <dbReference type="SAM" id="Phobius"/>
    </source>
</evidence>
<dbReference type="InterPro" id="IPR001584">
    <property type="entry name" value="Integrase_cat-core"/>
</dbReference>
<evidence type="ECO:0000313" key="3">
    <source>
        <dbReference type="EMBL" id="KAJ8889692.1"/>
    </source>
</evidence>
<protein>
    <recommendedName>
        <fullName evidence="2">Integrase catalytic domain-containing protein</fullName>
    </recommendedName>
</protein>
<dbReference type="InterPro" id="IPR012337">
    <property type="entry name" value="RNaseH-like_sf"/>
</dbReference>
<dbReference type="InterPro" id="IPR050951">
    <property type="entry name" value="Retrovirus_Pol_polyprotein"/>
</dbReference>
<feature type="domain" description="Integrase catalytic" evidence="2">
    <location>
        <begin position="225"/>
        <end position="293"/>
    </location>
</feature>
<evidence type="ECO:0000313" key="4">
    <source>
        <dbReference type="Proteomes" id="UP001159363"/>
    </source>
</evidence>
<reference evidence="3 4" key="1">
    <citation type="submission" date="2023-02" db="EMBL/GenBank/DDBJ databases">
        <title>LHISI_Scaffold_Assembly.</title>
        <authorList>
            <person name="Stuart O.P."/>
            <person name="Cleave R."/>
            <person name="Magrath M.J.L."/>
            <person name="Mikheyev A.S."/>
        </authorList>
    </citation>
    <scope>NUCLEOTIDE SEQUENCE [LARGE SCALE GENOMIC DNA]</scope>
    <source>
        <strain evidence="3">Daus_M_001</strain>
        <tissue evidence="3">Leg muscle</tissue>
    </source>
</reference>
<dbReference type="EMBL" id="JARBHB010000003">
    <property type="protein sequence ID" value="KAJ8889692.1"/>
    <property type="molecule type" value="Genomic_DNA"/>
</dbReference>
<accession>A0ABQ9HZ69</accession>
<keyword evidence="1" id="KW-0472">Membrane</keyword>
<keyword evidence="1" id="KW-0812">Transmembrane</keyword>
<feature type="transmembrane region" description="Helical" evidence="1">
    <location>
        <begin position="104"/>
        <end position="123"/>
    </location>
</feature>
<dbReference type="PANTHER" id="PTHR37984:SF5">
    <property type="entry name" value="PROTEIN NYNRIN-LIKE"/>
    <property type="match status" value="1"/>
</dbReference>
<dbReference type="SUPFAM" id="SSF53098">
    <property type="entry name" value="Ribonuclease H-like"/>
    <property type="match status" value="1"/>
</dbReference>
<name>A0ABQ9HZ69_9NEOP</name>
<dbReference type="Gene3D" id="3.30.420.10">
    <property type="entry name" value="Ribonuclease H-like superfamily/Ribonuclease H"/>
    <property type="match status" value="1"/>
</dbReference>
<dbReference type="Proteomes" id="UP001159363">
    <property type="component" value="Chromosome 3"/>
</dbReference>
<evidence type="ECO:0000259" key="2">
    <source>
        <dbReference type="PROSITE" id="PS50994"/>
    </source>
</evidence>
<dbReference type="PROSITE" id="PS50994">
    <property type="entry name" value="INTEGRASE"/>
    <property type="match status" value="1"/>
</dbReference>
<keyword evidence="1" id="KW-1133">Transmembrane helix</keyword>
<dbReference type="Gene3D" id="1.10.340.70">
    <property type="match status" value="1"/>
</dbReference>